<dbReference type="PROSITE" id="PS50297">
    <property type="entry name" value="ANK_REP_REGION"/>
    <property type="match status" value="1"/>
</dbReference>
<keyword evidence="3" id="KW-1133">Transmembrane helix</keyword>
<dbReference type="KEGG" id="dzi:111292517"/>
<dbReference type="GO" id="GO:0016020">
    <property type="term" value="C:membrane"/>
    <property type="evidence" value="ECO:0007669"/>
    <property type="project" value="TreeGrafter"/>
</dbReference>
<dbReference type="Pfam" id="PF12796">
    <property type="entry name" value="Ank_2"/>
    <property type="match status" value="1"/>
</dbReference>
<accession>A0A6P5YK57</accession>
<evidence type="ECO:0000313" key="7">
    <source>
        <dbReference type="RefSeq" id="XP_022740676.1"/>
    </source>
</evidence>
<dbReference type="InterPro" id="IPR026961">
    <property type="entry name" value="PGG_dom"/>
</dbReference>
<proteinExistence type="predicted"/>
<keyword evidence="3" id="KW-0812">Transmembrane</keyword>
<reference evidence="6 7" key="1">
    <citation type="submission" date="2025-04" db="UniProtKB">
        <authorList>
            <consortium name="RefSeq"/>
        </authorList>
    </citation>
    <scope>IDENTIFICATION</scope>
    <source>
        <tissue evidence="6 7">Fruit stalk</tissue>
    </source>
</reference>
<dbReference type="OrthoDB" id="1880601at2759"/>
<evidence type="ECO:0000259" key="4">
    <source>
        <dbReference type="Pfam" id="PF13962"/>
    </source>
</evidence>
<feature type="region of interest" description="Disordered" evidence="2">
    <location>
        <begin position="1"/>
        <end position="31"/>
    </location>
</feature>
<organism evidence="5 6">
    <name type="scientific">Durio zibethinus</name>
    <name type="common">Durian</name>
    <dbReference type="NCBI Taxonomy" id="66656"/>
    <lineage>
        <taxon>Eukaryota</taxon>
        <taxon>Viridiplantae</taxon>
        <taxon>Streptophyta</taxon>
        <taxon>Embryophyta</taxon>
        <taxon>Tracheophyta</taxon>
        <taxon>Spermatophyta</taxon>
        <taxon>Magnoliopsida</taxon>
        <taxon>eudicotyledons</taxon>
        <taxon>Gunneridae</taxon>
        <taxon>Pentapetalae</taxon>
        <taxon>rosids</taxon>
        <taxon>malvids</taxon>
        <taxon>Malvales</taxon>
        <taxon>Malvaceae</taxon>
        <taxon>Helicteroideae</taxon>
        <taxon>Durio</taxon>
    </lineage>
</organism>
<feature type="transmembrane region" description="Helical" evidence="3">
    <location>
        <begin position="589"/>
        <end position="610"/>
    </location>
</feature>
<feature type="transmembrane region" description="Helical" evidence="3">
    <location>
        <begin position="559"/>
        <end position="583"/>
    </location>
</feature>
<keyword evidence="1" id="KW-0040">ANK repeat</keyword>
<dbReference type="PROSITE" id="PS50088">
    <property type="entry name" value="ANK_REPEAT"/>
    <property type="match status" value="1"/>
</dbReference>
<feature type="domain" description="PGG" evidence="4">
    <location>
        <begin position="471"/>
        <end position="584"/>
    </location>
</feature>
<gene>
    <name evidence="6 7" type="primary">LOC111292517</name>
</gene>
<evidence type="ECO:0000256" key="2">
    <source>
        <dbReference type="SAM" id="MobiDB-lite"/>
    </source>
</evidence>
<dbReference type="PANTHER" id="PTHR24177">
    <property type="entry name" value="CASKIN"/>
    <property type="match status" value="1"/>
</dbReference>
<evidence type="ECO:0000256" key="3">
    <source>
        <dbReference type="SAM" id="Phobius"/>
    </source>
</evidence>
<dbReference type="Proteomes" id="UP000515121">
    <property type="component" value="Unplaced"/>
</dbReference>
<evidence type="ECO:0000313" key="5">
    <source>
        <dbReference type="Proteomes" id="UP000515121"/>
    </source>
</evidence>
<dbReference type="InterPro" id="IPR036770">
    <property type="entry name" value="Ankyrin_rpt-contain_sf"/>
</dbReference>
<dbReference type="SUPFAM" id="SSF48403">
    <property type="entry name" value="Ankyrin repeat"/>
    <property type="match status" value="1"/>
</dbReference>
<name>A0A6P5YK57_DURZI</name>
<protein>
    <submittedName>
        <fullName evidence="6 7">Uncharacterized protein LOC111292517</fullName>
    </submittedName>
</protein>
<dbReference type="PANTHER" id="PTHR24177:SF33">
    <property type="entry name" value="ANKYRIN REPEAT FAMILY PROTEIN"/>
    <property type="match status" value="1"/>
</dbReference>
<keyword evidence="3" id="KW-0472">Membrane</keyword>
<sequence>MRPLEATHGALAPPPYKKSTSNVSDEDKDSKDASVRYLPLYKAVDSGDLEATKKFLDQHPDALYASLSTDGDTALHIAVLAGYVEVVEELVGRMSAPEIVVKQKYGSTALDFAAIGGAPEIAELLVNKNRDLLKIPNDHDQIPVVVAALYGHRDLVQYLYLETPIEELDPSKNHGAILLTACIIDEFYDIALDLLKRYPLLAIAEDTDKDTALHILAQKPSAFPSGTQLAFWQRWIYKCIHLRQQKASLNASGDIERPHEGPTHRRSLTNQALHQLSEIFWKGLKLCVPGVTSIYELKLTHLQAKELLTCICREVSNLEDEHKLEALIKKALFEAVKHGMVEFVTEIMKHYPEVIWFYDEKDRNIFFVATAERQEKIFSLIYKIGAKKESLATHWDKDFNNMLHQAAFLSPSSQLDRVSGAALQMQRELQWFKEVESIVQPKYKEMMNKHYKTPRLLFTDQHKILVEQGEQWTKETAESCTVVTALIVTIMFSAVFTVPGGYYNDTGVPLYLHRNSFMIFIISDALSLFTSTTSLLMFLGILTSRYREEDFLQTVPTKLILGLSMLFFSIATMMITFGVALFIVLYERIAWVLFPIILLASLPVTLFALLQFPLLVEIFISTYGPGIFDKPKKPWCRSGSSRSSTRCIR</sequence>
<keyword evidence="5" id="KW-1185">Reference proteome</keyword>
<feature type="repeat" description="ANK" evidence="1">
    <location>
        <begin position="70"/>
        <end position="91"/>
    </location>
</feature>
<dbReference type="RefSeq" id="XP_022740675.1">
    <property type="nucleotide sequence ID" value="XM_022884940.1"/>
</dbReference>
<dbReference type="Gene3D" id="1.25.40.20">
    <property type="entry name" value="Ankyrin repeat-containing domain"/>
    <property type="match status" value="1"/>
</dbReference>
<dbReference type="Pfam" id="PF13962">
    <property type="entry name" value="PGG"/>
    <property type="match status" value="1"/>
</dbReference>
<feature type="transmembrane region" description="Helical" evidence="3">
    <location>
        <begin position="518"/>
        <end position="539"/>
    </location>
</feature>
<dbReference type="SMART" id="SM00248">
    <property type="entry name" value="ANK"/>
    <property type="match status" value="6"/>
</dbReference>
<dbReference type="AlphaFoldDB" id="A0A6P5YK57"/>
<dbReference type="RefSeq" id="XP_022740676.1">
    <property type="nucleotide sequence ID" value="XM_022884941.1"/>
</dbReference>
<evidence type="ECO:0000256" key="1">
    <source>
        <dbReference type="PROSITE-ProRule" id="PRU00023"/>
    </source>
</evidence>
<evidence type="ECO:0000313" key="6">
    <source>
        <dbReference type="RefSeq" id="XP_022740675.1"/>
    </source>
</evidence>
<feature type="transmembrane region" description="Helical" evidence="3">
    <location>
        <begin position="480"/>
        <end position="498"/>
    </location>
</feature>
<dbReference type="InterPro" id="IPR002110">
    <property type="entry name" value="Ankyrin_rpt"/>
</dbReference>
<dbReference type="GeneID" id="111292517"/>